<dbReference type="AlphaFoldDB" id="A0A5C3NSD8"/>
<feature type="region of interest" description="Disordered" evidence="1">
    <location>
        <begin position="424"/>
        <end position="446"/>
    </location>
</feature>
<evidence type="ECO:0000313" key="2">
    <source>
        <dbReference type="EMBL" id="TFK79659.1"/>
    </source>
</evidence>
<evidence type="ECO:0000256" key="1">
    <source>
        <dbReference type="SAM" id="MobiDB-lite"/>
    </source>
</evidence>
<evidence type="ECO:0000313" key="3">
    <source>
        <dbReference type="Proteomes" id="UP000308197"/>
    </source>
</evidence>
<organism evidence="2 3">
    <name type="scientific">Polyporus arcularius HHB13444</name>
    <dbReference type="NCBI Taxonomy" id="1314778"/>
    <lineage>
        <taxon>Eukaryota</taxon>
        <taxon>Fungi</taxon>
        <taxon>Dikarya</taxon>
        <taxon>Basidiomycota</taxon>
        <taxon>Agaricomycotina</taxon>
        <taxon>Agaricomycetes</taxon>
        <taxon>Polyporales</taxon>
        <taxon>Polyporaceae</taxon>
        <taxon>Polyporus</taxon>
    </lineage>
</organism>
<proteinExistence type="predicted"/>
<feature type="compositionally biased region" description="Basic and acidic residues" evidence="1">
    <location>
        <begin position="261"/>
        <end position="276"/>
    </location>
</feature>
<accession>A0A5C3NSD8</accession>
<feature type="region of interest" description="Disordered" evidence="1">
    <location>
        <begin position="255"/>
        <end position="276"/>
    </location>
</feature>
<feature type="non-terminal residue" evidence="2">
    <location>
        <position position="466"/>
    </location>
</feature>
<feature type="compositionally biased region" description="Basic and acidic residues" evidence="1">
    <location>
        <begin position="74"/>
        <end position="103"/>
    </location>
</feature>
<keyword evidence="3" id="KW-1185">Reference proteome</keyword>
<dbReference type="InParanoid" id="A0A5C3NSD8"/>
<dbReference type="Proteomes" id="UP000308197">
    <property type="component" value="Unassembled WGS sequence"/>
</dbReference>
<gene>
    <name evidence="2" type="ORF">K466DRAFT_605969</name>
</gene>
<name>A0A5C3NSD8_9APHY</name>
<sequence>MSHLGESSAPAPTPIFHQPPVKVGPYEDVSVLAGHKRPPTGPDLHKSVLNGKSRKLRSSMSALPLRSKPYFQHSIREDDAARRERQAREAVRTDDSETTENERARKRAATRQRPSYGAASRGGTSQLVFPSVAAAATAPSTSRWPTGYKGATVVSPPSAVQPTTITVPIMQTTPSQQVPMHLLHPKMLPPALLQFLRDLYLSEQKHVIDDEGAMNLWTTLEESRRISVVDLFGKHVAEAHRQATDVAFEATIQPKAKAKRSNVDKEAPPHVPDPRHGAPLVRSESARQFVVQNAASPLSPHSSYSGYATSTMQARTASFVSATSTDSALGFAQMEEALPEGYSENDSMGDNCSYADAGRSKAKARADYRMDYGGEDADDEDDDMDEVYDEVRGVDPSQEAETMDTFNYGDPLETASIETVTRNAAATPTPDPNHTATSAPFDASSSALPSTAAVLSADLMLVFMRK</sequence>
<protein>
    <submittedName>
        <fullName evidence="2">Uncharacterized protein</fullName>
    </submittedName>
</protein>
<feature type="region of interest" description="Disordered" evidence="1">
    <location>
        <begin position="1"/>
        <end position="123"/>
    </location>
</feature>
<reference evidence="2 3" key="1">
    <citation type="journal article" date="2019" name="Nat. Ecol. Evol.">
        <title>Megaphylogeny resolves global patterns of mushroom evolution.</title>
        <authorList>
            <person name="Varga T."/>
            <person name="Krizsan K."/>
            <person name="Foldi C."/>
            <person name="Dima B."/>
            <person name="Sanchez-Garcia M."/>
            <person name="Sanchez-Ramirez S."/>
            <person name="Szollosi G.J."/>
            <person name="Szarkandi J.G."/>
            <person name="Papp V."/>
            <person name="Albert L."/>
            <person name="Andreopoulos W."/>
            <person name="Angelini C."/>
            <person name="Antonin V."/>
            <person name="Barry K.W."/>
            <person name="Bougher N.L."/>
            <person name="Buchanan P."/>
            <person name="Buyck B."/>
            <person name="Bense V."/>
            <person name="Catcheside P."/>
            <person name="Chovatia M."/>
            <person name="Cooper J."/>
            <person name="Damon W."/>
            <person name="Desjardin D."/>
            <person name="Finy P."/>
            <person name="Geml J."/>
            <person name="Haridas S."/>
            <person name="Hughes K."/>
            <person name="Justo A."/>
            <person name="Karasinski D."/>
            <person name="Kautmanova I."/>
            <person name="Kiss B."/>
            <person name="Kocsube S."/>
            <person name="Kotiranta H."/>
            <person name="LaButti K.M."/>
            <person name="Lechner B.E."/>
            <person name="Liimatainen K."/>
            <person name="Lipzen A."/>
            <person name="Lukacs Z."/>
            <person name="Mihaltcheva S."/>
            <person name="Morgado L.N."/>
            <person name="Niskanen T."/>
            <person name="Noordeloos M.E."/>
            <person name="Ohm R.A."/>
            <person name="Ortiz-Santana B."/>
            <person name="Ovrebo C."/>
            <person name="Racz N."/>
            <person name="Riley R."/>
            <person name="Savchenko A."/>
            <person name="Shiryaev A."/>
            <person name="Soop K."/>
            <person name="Spirin V."/>
            <person name="Szebenyi C."/>
            <person name="Tomsovsky M."/>
            <person name="Tulloss R.E."/>
            <person name="Uehling J."/>
            <person name="Grigoriev I.V."/>
            <person name="Vagvolgyi C."/>
            <person name="Papp T."/>
            <person name="Martin F.M."/>
            <person name="Miettinen O."/>
            <person name="Hibbett D.S."/>
            <person name="Nagy L.G."/>
        </authorList>
    </citation>
    <scope>NUCLEOTIDE SEQUENCE [LARGE SCALE GENOMIC DNA]</scope>
    <source>
        <strain evidence="2 3">HHB13444</strain>
    </source>
</reference>
<dbReference type="EMBL" id="ML211968">
    <property type="protein sequence ID" value="TFK79659.1"/>
    <property type="molecule type" value="Genomic_DNA"/>
</dbReference>